<reference evidence="1" key="1">
    <citation type="submission" date="2022-06" db="EMBL/GenBank/DDBJ databases">
        <title>Lutimaribacter sp. EGI FJ00013, a novel bacterium isolated from a salt lake sediment enrichment.</title>
        <authorList>
            <person name="Gao L."/>
            <person name="Fang B.-Z."/>
            <person name="Li W.-J."/>
        </authorList>
    </citation>
    <scope>NUCLEOTIDE SEQUENCE</scope>
    <source>
        <strain evidence="1">EGI FJ00013</strain>
    </source>
</reference>
<evidence type="ECO:0000313" key="1">
    <source>
        <dbReference type="EMBL" id="MCM2561788.1"/>
    </source>
</evidence>
<dbReference type="EMBL" id="JAMQGO010000003">
    <property type="protein sequence ID" value="MCM2561788.1"/>
    <property type="molecule type" value="Genomic_DNA"/>
</dbReference>
<organism evidence="1 2">
    <name type="scientific">Lutimaribacter degradans</name>
    <dbReference type="NCBI Taxonomy" id="2945989"/>
    <lineage>
        <taxon>Bacteria</taxon>
        <taxon>Pseudomonadati</taxon>
        <taxon>Pseudomonadota</taxon>
        <taxon>Alphaproteobacteria</taxon>
        <taxon>Rhodobacterales</taxon>
        <taxon>Roseobacteraceae</taxon>
        <taxon>Lutimaribacter</taxon>
    </lineage>
</organism>
<protein>
    <submittedName>
        <fullName evidence="1">SGNH/GDSL hydrolase family protein</fullName>
    </submittedName>
</protein>
<evidence type="ECO:0000313" key="2">
    <source>
        <dbReference type="Proteomes" id="UP001203036"/>
    </source>
</evidence>
<keyword evidence="2" id="KW-1185">Reference proteome</keyword>
<name>A0ACC5ZTW4_9RHOB</name>
<proteinExistence type="predicted"/>
<comment type="caution">
    <text evidence="1">The sequence shown here is derived from an EMBL/GenBank/DDBJ whole genome shotgun (WGS) entry which is preliminary data.</text>
</comment>
<sequence>MRIFLKNILAGLCLALAVAAPGAAQGVDRAPQPDARIIAIGDSLMSWNTLSGHSIPQVVARALKEPVESRAVSGAHMIYNLPMTGAMGMRISSQFGRDAPDWVVMTGGGNDLWLGCGCSRCQRRMDRMVSADGRSGEVPKLVKRIRATGAQVVFVGYLRSPGWNSVIDGCRNEGDAFEARLNVMARQIEGVHFLSNADLVPSGDRSFHAPDGIHPSIKGSTAIGNRVAALIRKLDPRR</sequence>
<accession>A0ACC5ZTW4</accession>
<gene>
    <name evidence="1" type="ORF">M8744_06505</name>
</gene>
<keyword evidence="1" id="KW-0378">Hydrolase</keyword>
<dbReference type="Proteomes" id="UP001203036">
    <property type="component" value="Unassembled WGS sequence"/>
</dbReference>